<feature type="compositionally biased region" description="Polar residues" evidence="1">
    <location>
        <begin position="416"/>
        <end position="433"/>
    </location>
</feature>
<organism evidence="2 3">
    <name type="scientific">Phytophthora fragariaefolia</name>
    <dbReference type="NCBI Taxonomy" id="1490495"/>
    <lineage>
        <taxon>Eukaryota</taxon>
        <taxon>Sar</taxon>
        <taxon>Stramenopiles</taxon>
        <taxon>Oomycota</taxon>
        <taxon>Peronosporomycetes</taxon>
        <taxon>Peronosporales</taxon>
        <taxon>Peronosporaceae</taxon>
        <taxon>Phytophthora</taxon>
    </lineage>
</organism>
<sequence length="446" mass="51122">MGNRATLPPLPSSTASTSQFTQGDNNDREAHRRCLATIQLLPSLYSPMVHPDRSGFTGCYWDWSWEPAVEGKGGRPTPKPQKEHLFRSRRTQYPQPNRSTNALPQYKEHRNPLSNSANENQSQHEMEKHDQKENLLVPPVSIAMTPSSVRIEQVSCEAPTSPDEFVRTYYNEIFSYEASRLTVKNKKKIKVVVTSSDAENTRGHAAKNRSNPESKFTIEARSSVGSVSTVRIPPLIFVFVIPPEVSSITRDALVEWLKHCKEYEETMKERCKDEKEDIGTVMKSVKNSSDKFMPSSTAIRIKCPPALDVNNMDITSRMTNYFMASNTPIKKYGFTSFYEEENGPKKKRTLIVNSLPATLKEKVKNEFDYRFPEAQSNVMKLYELIGQQALEEAIEHRALSRERNLNRKQKPREQAHSIQKNQRQYPDQQQTAERFQKRWESCPATG</sequence>
<feature type="compositionally biased region" description="Polar residues" evidence="1">
    <location>
        <begin position="112"/>
        <end position="121"/>
    </location>
</feature>
<name>A0A9W7CZJ2_9STRA</name>
<reference evidence="2" key="1">
    <citation type="submission" date="2023-04" db="EMBL/GenBank/DDBJ databases">
        <title>Phytophthora fragariaefolia NBRC 109709.</title>
        <authorList>
            <person name="Ichikawa N."/>
            <person name="Sato H."/>
            <person name="Tonouchi N."/>
        </authorList>
    </citation>
    <scope>NUCLEOTIDE SEQUENCE</scope>
    <source>
        <strain evidence="2">NBRC 109709</strain>
    </source>
</reference>
<proteinExistence type="predicted"/>
<feature type="compositionally biased region" description="Polar residues" evidence="1">
    <location>
        <begin position="91"/>
        <end position="103"/>
    </location>
</feature>
<feature type="region of interest" description="Disordered" evidence="1">
    <location>
        <begin position="70"/>
        <end position="131"/>
    </location>
</feature>
<protein>
    <submittedName>
        <fullName evidence="2">Unnamed protein product</fullName>
    </submittedName>
</protein>
<keyword evidence="3" id="KW-1185">Reference proteome</keyword>
<accession>A0A9W7CZJ2</accession>
<dbReference type="EMBL" id="BSXT01002056">
    <property type="protein sequence ID" value="GMF46934.1"/>
    <property type="molecule type" value="Genomic_DNA"/>
</dbReference>
<evidence type="ECO:0000313" key="2">
    <source>
        <dbReference type="EMBL" id="GMF46934.1"/>
    </source>
</evidence>
<feature type="region of interest" description="Disordered" evidence="1">
    <location>
        <begin position="402"/>
        <end position="446"/>
    </location>
</feature>
<evidence type="ECO:0000313" key="3">
    <source>
        <dbReference type="Proteomes" id="UP001165121"/>
    </source>
</evidence>
<evidence type="ECO:0000256" key="1">
    <source>
        <dbReference type="SAM" id="MobiDB-lite"/>
    </source>
</evidence>
<feature type="region of interest" description="Disordered" evidence="1">
    <location>
        <begin position="1"/>
        <end position="27"/>
    </location>
</feature>
<feature type="compositionally biased region" description="Basic and acidic residues" evidence="1">
    <location>
        <begin position="122"/>
        <end position="131"/>
    </location>
</feature>
<dbReference type="Proteomes" id="UP001165121">
    <property type="component" value="Unassembled WGS sequence"/>
</dbReference>
<feature type="compositionally biased region" description="Basic and acidic residues" evidence="1">
    <location>
        <begin position="402"/>
        <end position="415"/>
    </location>
</feature>
<dbReference type="AlphaFoldDB" id="A0A9W7CZJ2"/>
<gene>
    <name evidence="2" type="ORF">Pfra01_001749200</name>
</gene>
<comment type="caution">
    <text evidence="2">The sequence shown here is derived from an EMBL/GenBank/DDBJ whole genome shotgun (WGS) entry which is preliminary data.</text>
</comment>